<sequence>MGASDCFSESSSVSGDFGPSVLTNYFYASSLCVLHSTILVLQAASE</sequence>
<protein>
    <submittedName>
        <fullName evidence="1">Uncharacterized protein</fullName>
    </submittedName>
</protein>
<reference evidence="1" key="1">
    <citation type="submission" date="2014-11" db="EMBL/GenBank/DDBJ databases">
        <authorList>
            <person name="Amaro Gonzalez C."/>
        </authorList>
    </citation>
    <scope>NUCLEOTIDE SEQUENCE</scope>
</reference>
<reference evidence="1" key="2">
    <citation type="journal article" date="2015" name="Fish Shellfish Immunol.">
        <title>Early steps in the European eel (Anguilla anguilla)-Vibrio vulnificus interaction in the gills: Role of the RtxA13 toxin.</title>
        <authorList>
            <person name="Callol A."/>
            <person name="Pajuelo D."/>
            <person name="Ebbesson L."/>
            <person name="Teles M."/>
            <person name="MacKenzie S."/>
            <person name="Amaro C."/>
        </authorList>
    </citation>
    <scope>NUCLEOTIDE SEQUENCE</scope>
</reference>
<accession>A0A0E9VSY0</accession>
<dbReference type="EMBL" id="GBXM01027373">
    <property type="protein sequence ID" value="JAH81204.1"/>
    <property type="molecule type" value="Transcribed_RNA"/>
</dbReference>
<dbReference type="AlphaFoldDB" id="A0A0E9VSY0"/>
<evidence type="ECO:0000313" key="1">
    <source>
        <dbReference type="EMBL" id="JAH81204.1"/>
    </source>
</evidence>
<proteinExistence type="predicted"/>
<name>A0A0E9VSY0_ANGAN</name>
<organism evidence="1">
    <name type="scientific">Anguilla anguilla</name>
    <name type="common">European freshwater eel</name>
    <name type="synonym">Muraena anguilla</name>
    <dbReference type="NCBI Taxonomy" id="7936"/>
    <lineage>
        <taxon>Eukaryota</taxon>
        <taxon>Metazoa</taxon>
        <taxon>Chordata</taxon>
        <taxon>Craniata</taxon>
        <taxon>Vertebrata</taxon>
        <taxon>Euteleostomi</taxon>
        <taxon>Actinopterygii</taxon>
        <taxon>Neopterygii</taxon>
        <taxon>Teleostei</taxon>
        <taxon>Anguilliformes</taxon>
        <taxon>Anguillidae</taxon>
        <taxon>Anguilla</taxon>
    </lineage>
</organism>